<proteinExistence type="predicted"/>
<name>A0A8R1EJ35_CAEJA</name>
<reference evidence="1" key="2">
    <citation type="submission" date="2022-06" db="UniProtKB">
        <authorList>
            <consortium name="EnsemblMetazoa"/>
        </authorList>
    </citation>
    <scope>IDENTIFICATION</scope>
    <source>
        <strain evidence="1">DF5081</strain>
    </source>
</reference>
<keyword evidence="2" id="KW-1185">Reference proteome</keyword>
<evidence type="ECO:0000313" key="2">
    <source>
        <dbReference type="Proteomes" id="UP000005237"/>
    </source>
</evidence>
<sequence length="35" mass="3810">TNTPLTDKTPFSLSHFFAVHSTRPLSSESPDSSSM</sequence>
<dbReference type="AlphaFoldDB" id="A0A8R1EJ35"/>
<protein>
    <submittedName>
        <fullName evidence="1">Uncharacterized protein</fullName>
    </submittedName>
</protein>
<organism evidence="1 2">
    <name type="scientific">Caenorhabditis japonica</name>
    <dbReference type="NCBI Taxonomy" id="281687"/>
    <lineage>
        <taxon>Eukaryota</taxon>
        <taxon>Metazoa</taxon>
        <taxon>Ecdysozoa</taxon>
        <taxon>Nematoda</taxon>
        <taxon>Chromadorea</taxon>
        <taxon>Rhabditida</taxon>
        <taxon>Rhabditina</taxon>
        <taxon>Rhabditomorpha</taxon>
        <taxon>Rhabditoidea</taxon>
        <taxon>Rhabditidae</taxon>
        <taxon>Peloderinae</taxon>
        <taxon>Caenorhabditis</taxon>
    </lineage>
</organism>
<accession>A0A8R1EJ35</accession>
<evidence type="ECO:0000313" key="1">
    <source>
        <dbReference type="EnsemblMetazoa" id="CJA38031.1"/>
    </source>
</evidence>
<reference evidence="2" key="1">
    <citation type="submission" date="2010-08" db="EMBL/GenBank/DDBJ databases">
        <authorList>
            <consortium name="Caenorhabditis japonica Sequencing Consortium"/>
            <person name="Wilson R.K."/>
        </authorList>
    </citation>
    <scope>NUCLEOTIDE SEQUENCE [LARGE SCALE GENOMIC DNA]</scope>
    <source>
        <strain evidence="2">DF5081</strain>
    </source>
</reference>
<dbReference type="Proteomes" id="UP000005237">
    <property type="component" value="Unassembled WGS sequence"/>
</dbReference>
<dbReference type="EnsemblMetazoa" id="CJA38031.1">
    <property type="protein sequence ID" value="CJA38031.1"/>
    <property type="gene ID" value="WBGene00213878"/>
</dbReference>